<evidence type="ECO:0000313" key="3">
    <source>
        <dbReference type="EMBL" id="EHY31065.1"/>
    </source>
</evidence>
<accession>H3KFN9</accession>
<dbReference type="Gene3D" id="3.40.50.2300">
    <property type="match status" value="2"/>
</dbReference>
<gene>
    <name evidence="3" type="ORF">HMPREF9440_01558</name>
</gene>
<dbReference type="InterPro" id="IPR007487">
    <property type="entry name" value="ABC_transpt-TYRBP-like"/>
</dbReference>
<proteinExistence type="predicted"/>
<protein>
    <recommendedName>
        <fullName evidence="5">Tat pathway signal sequence domain protein</fullName>
    </recommendedName>
</protein>
<feature type="region of interest" description="Disordered" evidence="1">
    <location>
        <begin position="417"/>
        <end position="441"/>
    </location>
</feature>
<dbReference type="Proteomes" id="UP000004956">
    <property type="component" value="Unassembled WGS sequence"/>
</dbReference>
<dbReference type="STRING" id="762967.HMPREF9440_01558"/>
<dbReference type="HOGENOM" id="CLU_050532_0_0_4"/>
<dbReference type="PATRIC" id="fig|762967.3.peg.1227"/>
<evidence type="ECO:0000256" key="1">
    <source>
        <dbReference type="SAM" id="MobiDB-lite"/>
    </source>
</evidence>
<name>H3KFN9_9BURK</name>
<evidence type="ECO:0000256" key="2">
    <source>
        <dbReference type="SAM" id="SignalP"/>
    </source>
</evidence>
<dbReference type="OrthoDB" id="1680494at2"/>
<dbReference type="Pfam" id="PF04392">
    <property type="entry name" value="ABC_sub_bind"/>
    <property type="match status" value="1"/>
</dbReference>
<dbReference type="PANTHER" id="PTHR35271:SF1">
    <property type="entry name" value="ABC TRANSPORTER, SUBSTRATE-BINDING LIPOPROTEIN"/>
    <property type="match status" value="1"/>
</dbReference>
<sequence>MSLRPRTRSAFHRLAGFALAGLFAATVGAWTTGNAWAAETAPLAPVTVAHAETNPAHDLSMHGSDLHAQTDHEHEPFVVAYVEGGPFVDYQRVLAGVAKGLETMGWIEDGDVPMPEGTESAEPIWNWLSEHAGGRIVFAKDGFYSAGWDESNRDEMFAAIGKMKHVDAILAFGTWAGTEFSKLPDGKRTTPVVVASVTNALESGIVKSLERSGVPNLVASIEPDRYPRQLSIFQSVFWFRKLGIAYEDTPAGRGSIALKALENTAMSLGIELIRCTDRFDVADVNVAAARLKACHRQLVERGAQAVYLTANVGLTADTAADVLEPLIEAKLPTFSQVGSFDVENGALLSISEVNLADEGAFSAGQLVRILEGQSPEAINQRYEGAVSLAVNLETAKRIGWEPPLEILVAVDEFYPKREDGETDAADDVEAAEQTPGEDAEP</sequence>
<reference evidence="3 4" key="1">
    <citation type="submission" date="2011-11" db="EMBL/GenBank/DDBJ databases">
        <authorList>
            <person name="Weinstock G."/>
            <person name="Sodergren E."/>
            <person name="Clifton S."/>
            <person name="Fulton L."/>
            <person name="Fulton B."/>
            <person name="Courtney L."/>
            <person name="Fronick C."/>
            <person name="Harrison M."/>
            <person name="Strong C."/>
            <person name="Farmer C."/>
            <person name="Delahaunty K."/>
            <person name="Markovic C."/>
            <person name="Hall O."/>
            <person name="Minx P."/>
            <person name="Tomlinson C."/>
            <person name="Mitreva M."/>
            <person name="Hou S."/>
            <person name="Chen J."/>
            <person name="Wollam A."/>
            <person name="Pepin K.H."/>
            <person name="Johnson M."/>
            <person name="Bhonagiri V."/>
            <person name="Zhang X."/>
            <person name="Suruliraj S."/>
            <person name="Warren W."/>
            <person name="Chinwalla A."/>
            <person name="Mardis E.R."/>
            <person name="Wilson R.K."/>
        </authorList>
    </citation>
    <scope>NUCLEOTIDE SEQUENCE [LARGE SCALE GENOMIC DNA]</scope>
    <source>
        <strain evidence="3 4">YIT 11816</strain>
    </source>
</reference>
<evidence type="ECO:0008006" key="5">
    <source>
        <dbReference type="Google" id="ProtNLM"/>
    </source>
</evidence>
<evidence type="ECO:0000313" key="4">
    <source>
        <dbReference type="Proteomes" id="UP000004956"/>
    </source>
</evidence>
<keyword evidence="4" id="KW-1185">Reference proteome</keyword>
<feature type="compositionally biased region" description="Acidic residues" evidence="1">
    <location>
        <begin position="420"/>
        <end position="441"/>
    </location>
</feature>
<dbReference type="PANTHER" id="PTHR35271">
    <property type="entry name" value="ABC TRANSPORTER, SUBSTRATE-BINDING LIPOPROTEIN-RELATED"/>
    <property type="match status" value="1"/>
</dbReference>
<dbReference type="RefSeq" id="WP_008542578.1">
    <property type="nucleotide sequence ID" value="NZ_JH604983.1"/>
</dbReference>
<feature type="chain" id="PRO_5003588922" description="Tat pathway signal sequence domain protein" evidence="2">
    <location>
        <begin position="38"/>
        <end position="441"/>
    </location>
</feature>
<dbReference type="AlphaFoldDB" id="H3KFN9"/>
<comment type="caution">
    <text evidence="3">The sequence shown here is derived from an EMBL/GenBank/DDBJ whole genome shotgun (WGS) entry which is preliminary data.</text>
</comment>
<dbReference type="EMBL" id="AFBQ01000232">
    <property type="protein sequence ID" value="EHY31065.1"/>
    <property type="molecule type" value="Genomic_DNA"/>
</dbReference>
<feature type="signal peptide" evidence="2">
    <location>
        <begin position="1"/>
        <end position="37"/>
    </location>
</feature>
<keyword evidence="2" id="KW-0732">Signal</keyword>
<organism evidence="3 4">
    <name type="scientific">Sutterella parvirubra YIT 11816</name>
    <dbReference type="NCBI Taxonomy" id="762967"/>
    <lineage>
        <taxon>Bacteria</taxon>
        <taxon>Pseudomonadati</taxon>
        <taxon>Pseudomonadota</taxon>
        <taxon>Betaproteobacteria</taxon>
        <taxon>Burkholderiales</taxon>
        <taxon>Sutterellaceae</taxon>
        <taxon>Sutterella</taxon>
    </lineage>
</organism>